<dbReference type="EMBL" id="PJQD01000040">
    <property type="protein sequence ID" value="POY73138.1"/>
    <property type="molecule type" value="Genomic_DNA"/>
</dbReference>
<protein>
    <submittedName>
        <fullName evidence="1">Uncharacterized protein</fullName>
    </submittedName>
</protein>
<organism evidence="1 2">
    <name type="scientific">Rhodotorula taiwanensis</name>
    <dbReference type="NCBI Taxonomy" id="741276"/>
    <lineage>
        <taxon>Eukaryota</taxon>
        <taxon>Fungi</taxon>
        <taxon>Dikarya</taxon>
        <taxon>Basidiomycota</taxon>
        <taxon>Pucciniomycotina</taxon>
        <taxon>Microbotryomycetes</taxon>
        <taxon>Sporidiobolales</taxon>
        <taxon>Sporidiobolaceae</taxon>
        <taxon>Rhodotorula</taxon>
    </lineage>
</organism>
<gene>
    <name evidence="1" type="ORF">BMF94_3831</name>
</gene>
<dbReference type="AlphaFoldDB" id="A0A2S5B8N6"/>
<keyword evidence="2" id="KW-1185">Reference proteome</keyword>
<proteinExistence type="predicted"/>
<comment type="caution">
    <text evidence="1">The sequence shown here is derived from an EMBL/GenBank/DDBJ whole genome shotgun (WGS) entry which is preliminary data.</text>
</comment>
<evidence type="ECO:0000313" key="2">
    <source>
        <dbReference type="Proteomes" id="UP000237144"/>
    </source>
</evidence>
<dbReference type="Proteomes" id="UP000237144">
    <property type="component" value="Unassembled WGS sequence"/>
</dbReference>
<evidence type="ECO:0000313" key="1">
    <source>
        <dbReference type="EMBL" id="POY73138.1"/>
    </source>
</evidence>
<accession>A0A2S5B8N6</accession>
<name>A0A2S5B8N6_9BASI</name>
<sequence length="318" mass="36579">MSPAAHRTSSDQAEIERAKLEVYKKDVKEIVEVAYAKIDEIQRHETSIPDSEAHYLSQRAIEWQAHMKSEATKDALERVEHPAHVIHNLWVMRRQVERLELEWWQKIDWSVERIFAEPANAHRIARRATDMIDLQVVERYVDTITSLALEKVREQLLHVFYLASLPARDAKELVDKWEAKMLTLERESRALGSRIIAGNLSKLKARIACVERYEDFTWRTSALFDKNIKLPTPEPQPYTLPPEIAHTEHRPSSLQPWATATPYAQASPVMLESHYTVPDPFGAPLGFHSEYAPPFDLCHPADPYFPEESASPGASVFR</sequence>
<reference evidence="1 2" key="1">
    <citation type="journal article" date="2018" name="Front. Microbiol.">
        <title>Prospects for Fungal Bioremediation of Acidic Radioactive Waste Sites: Characterization and Genome Sequence of Rhodotorula taiwanensis MD1149.</title>
        <authorList>
            <person name="Tkavc R."/>
            <person name="Matrosova V.Y."/>
            <person name="Grichenko O.E."/>
            <person name="Gostincar C."/>
            <person name="Volpe R.P."/>
            <person name="Klimenkova P."/>
            <person name="Gaidamakova E.K."/>
            <person name="Zhou C.E."/>
            <person name="Stewart B.J."/>
            <person name="Lyman M.G."/>
            <person name="Malfatti S.A."/>
            <person name="Rubinfeld B."/>
            <person name="Courtot M."/>
            <person name="Singh J."/>
            <person name="Dalgard C.L."/>
            <person name="Hamilton T."/>
            <person name="Frey K.G."/>
            <person name="Gunde-Cimerman N."/>
            <person name="Dugan L."/>
            <person name="Daly M.J."/>
        </authorList>
    </citation>
    <scope>NUCLEOTIDE SEQUENCE [LARGE SCALE GENOMIC DNA]</scope>
    <source>
        <strain evidence="1 2">MD1149</strain>
    </source>
</reference>